<feature type="transmembrane region" description="Helical" evidence="1">
    <location>
        <begin position="384"/>
        <end position="404"/>
    </location>
</feature>
<keyword evidence="1" id="KW-0472">Membrane</keyword>
<feature type="transmembrane region" description="Helical" evidence="1">
    <location>
        <begin position="125"/>
        <end position="144"/>
    </location>
</feature>
<dbReference type="Pfam" id="PF19528">
    <property type="entry name" value="DUF6056"/>
    <property type="match status" value="1"/>
</dbReference>
<comment type="caution">
    <text evidence="2">The sequence shown here is derived from an EMBL/GenBank/DDBJ whole genome shotgun (WGS) entry which is preliminary data.</text>
</comment>
<feature type="transmembrane region" description="Helical" evidence="1">
    <location>
        <begin position="230"/>
        <end position="249"/>
    </location>
</feature>
<evidence type="ECO:0000256" key="1">
    <source>
        <dbReference type="SAM" id="Phobius"/>
    </source>
</evidence>
<sequence>MQGIHSAWKKYGPWLLLALLAISLIPILLLGRYDWPSADDYSYALLSHESLLKGEFPLVGSWKYILNCYKGWQGTFSAIGMMTLTPLTFSPFLYWLTPVVMLGSLCAGTFKLAHTLVCRVLGGTWRQVIFLAVPILLLSIQFVSSPKDTFYWWNGAVYYTFTYGIFLLLIERLVALKLAQNRRQTLWAVIPGVLAALMVGGSNYVSALLGTLLAGLFLLWFLWKDRKKFLLALIPTAVLVAGFLISVAAPGNQVRQATVAPPIGAVDAVIRSIQQAWTDVLDYLNWPILLVLLLMIPLLWALTGKVKFTFPLPLVFSVFTFLLFAAQNAPHFYALGEAGPERLRSIVFYSFFWLVTVNLWYWLGWVRRAVLPRLASGEKLLARAWAAVPVLLVLLAFTTVYYHYYDMSTAGRTAAALADGSAEYYWQQQADRLPLLEDPTVTDVVLEPLDVPANLDELLFNGDLKEDPAIWVNQAVANFYHKTTVRISP</sequence>
<proteinExistence type="predicted"/>
<reference evidence="2" key="2">
    <citation type="submission" date="2021-04" db="EMBL/GenBank/DDBJ databases">
        <authorList>
            <person name="Gilroy R."/>
        </authorList>
    </citation>
    <scope>NUCLEOTIDE SEQUENCE</scope>
    <source>
        <strain evidence="2">CHK192-8294</strain>
    </source>
</reference>
<keyword evidence="1" id="KW-0812">Transmembrane</keyword>
<evidence type="ECO:0000313" key="2">
    <source>
        <dbReference type="EMBL" id="HJB79361.1"/>
    </source>
</evidence>
<accession>A0A9D2MJ50</accession>
<evidence type="ECO:0000313" key="3">
    <source>
        <dbReference type="Proteomes" id="UP000823921"/>
    </source>
</evidence>
<feature type="transmembrane region" description="Helical" evidence="1">
    <location>
        <begin position="92"/>
        <end position="113"/>
    </location>
</feature>
<organism evidence="2 3">
    <name type="scientific">Candidatus Flavonifractor intestinigallinarum</name>
    <dbReference type="NCBI Taxonomy" id="2838586"/>
    <lineage>
        <taxon>Bacteria</taxon>
        <taxon>Bacillati</taxon>
        <taxon>Bacillota</taxon>
        <taxon>Clostridia</taxon>
        <taxon>Eubacteriales</taxon>
        <taxon>Oscillospiraceae</taxon>
        <taxon>Flavonifractor</taxon>
    </lineage>
</organism>
<reference evidence="2" key="1">
    <citation type="journal article" date="2021" name="PeerJ">
        <title>Extensive microbial diversity within the chicken gut microbiome revealed by metagenomics and culture.</title>
        <authorList>
            <person name="Gilroy R."/>
            <person name="Ravi A."/>
            <person name="Getino M."/>
            <person name="Pursley I."/>
            <person name="Horton D.L."/>
            <person name="Alikhan N.F."/>
            <person name="Baker D."/>
            <person name="Gharbi K."/>
            <person name="Hall N."/>
            <person name="Watson M."/>
            <person name="Adriaenssens E.M."/>
            <person name="Foster-Nyarko E."/>
            <person name="Jarju S."/>
            <person name="Secka A."/>
            <person name="Antonio M."/>
            <person name="Oren A."/>
            <person name="Chaudhuri R.R."/>
            <person name="La Ragione R."/>
            <person name="Hildebrand F."/>
            <person name="Pallen M.J."/>
        </authorList>
    </citation>
    <scope>NUCLEOTIDE SEQUENCE</scope>
    <source>
        <strain evidence="2">CHK192-8294</strain>
    </source>
</reference>
<name>A0A9D2MJ50_9FIRM</name>
<feature type="transmembrane region" description="Helical" evidence="1">
    <location>
        <begin position="283"/>
        <end position="301"/>
    </location>
</feature>
<dbReference type="AlphaFoldDB" id="A0A9D2MJ50"/>
<feature type="transmembrane region" description="Helical" evidence="1">
    <location>
        <begin position="308"/>
        <end position="326"/>
    </location>
</feature>
<feature type="transmembrane region" description="Helical" evidence="1">
    <location>
        <begin position="346"/>
        <end position="363"/>
    </location>
</feature>
<feature type="transmembrane region" description="Helical" evidence="1">
    <location>
        <begin position="182"/>
        <end position="199"/>
    </location>
</feature>
<dbReference type="EMBL" id="DWXO01000001">
    <property type="protein sequence ID" value="HJB79361.1"/>
    <property type="molecule type" value="Genomic_DNA"/>
</dbReference>
<protein>
    <submittedName>
        <fullName evidence="2">Uncharacterized protein</fullName>
    </submittedName>
</protein>
<dbReference type="InterPro" id="IPR045691">
    <property type="entry name" value="DUF6056"/>
</dbReference>
<feature type="transmembrane region" description="Helical" evidence="1">
    <location>
        <begin position="12"/>
        <end position="33"/>
    </location>
</feature>
<keyword evidence="1" id="KW-1133">Transmembrane helix</keyword>
<dbReference type="Proteomes" id="UP000823921">
    <property type="component" value="Unassembled WGS sequence"/>
</dbReference>
<gene>
    <name evidence="2" type="ORF">H9712_00045</name>
</gene>
<feature type="transmembrane region" description="Helical" evidence="1">
    <location>
        <begin position="150"/>
        <end position="170"/>
    </location>
</feature>
<feature type="transmembrane region" description="Helical" evidence="1">
    <location>
        <begin position="205"/>
        <end position="223"/>
    </location>
</feature>